<dbReference type="GO" id="GO:0003677">
    <property type="term" value="F:DNA binding"/>
    <property type="evidence" value="ECO:0007669"/>
    <property type="project" value="UniProtKB-KW"/>
</dbReference>
<dbReference type="SMART" id="SM00422">
    <property type="entry name" value="HTH_MERR"/>
    <property type="match status" value="1"/>
</dbReference>
<organism evidence="5 6">
    <name type="scientific">Acinetobacter tandoii</name>
    <dbReference type="NCBI Taxonomy" id="202954"/>
    <lineage>
        <taxon>Bacteria</taxon>
        <taxon>Pseudomonadati</taxon>
        <taxon>Pseudomonadota</taxon>
        <taxon>Gammaproteobacteria</taxon>
        <taxon>Moraxellales</taxon>
        <taxon>Moraxellaceae</taxon>
        <taxon>Acinetobacter</taxon>
    </lineage>
</organism>
<dbReference type="PRINTS" id="PR00040">
    <property type="entry name" value="HTHMERR"/>
</dbReference>
<comment type="caution">
    <text evidence="5">The sequence shown here is derived from an EMBL/GenBank/DDBJ whole genome shotgun (WGS) entry which is preliminary data.</text>
</comment>
<dbReference type="Pfam" id="PF13411">
    <property type="entry name" value="MerR_1"/>
    <property type="match status" value="1"/>
</dbReference>
<keyword evidence="2" id="KW-0238">DNA-binding</keyword>
<dbReference type="GO" id="GO:0003700">
    <property type="term" value="F:DNA-binding transcription factor activity"/>
    <property type="evidence" value="ECO:0007669"/>
    <property type="project" value="InterPro"/>
</dbReference>
<reference evidence="5 6" key="1">
    <citation type="submission" date="2019-09" db="EMBL/GenBank/DDBJ databases">
        <title>Draft genome sequence of Acinetobacter tandoii W4-4-4 isolated from environmental water sample.</title>
        <authorList>
            <person name="Wee S.K."/>
            <person name="Yan B."/>
            <person name="Mustaffa S.B."/>
            <person name="Yap E.P.H."/>
        </authorList>
    </citation>
    <scope>NUCLEOTIDE SEQUENCE [LARGE SCALE GENOMIC DNA]</scope>
    <source>
        <strain evidence="5 6">W4-4-4</strain>
    </source>
</reference>
<dbReference type="PROSITE" id="PS50937">
    <property type="entry name" value="HTH_MERR_2"/>
    <property type="match status" value="1"/>
</dbReference>
<dbReference type="InterPro" id="IPR000551">
    <property type="entry name" value="MerR-type_HTH_dom"/>
</dbReference>
<dbReference type="PANTHER" id="PTHR30204">
    <property type="entry name" value="REDOX-CYCLING DRUG-SENSING TRANSCRIPTIONAL ACTIVATOR SOXR"/>
    <property type="match status" value="1"/>
</dbReference>
<evidence type="ECO:0000256" key="3">
    <source>
        <dbReference type="ARBA" id="ARBA00023163"/>
    </source>
</evidence>
<dbReference type="PANTHER" id="PTHR30204:SF94">
    <property type="entry name" value="HEAVY METAL-DEPENDENT TRANSCRIPTIONAL REGULATOR HI_0293-RELATED"/>
    <property type="match status" value="1"/>
</dbReference>
<dbReference type="AlphaFoldDB" id="A0A5N4WTH6"/>
<dbReference type="Gene3D" id="1.10.1660.10">
    <property type="match status" value="1"/>
</dbReference>
<protein>
    <submittedName>
        <fullName evidence="5">MerR family transcriptional regulator</fullName>
    </submittedName>
</protein>
<dbReference type="Proteomes" id="UP000325788">
    <property type="component" value="Unassembled WGS sequence"/>
</dbReference>
<dbReference type="SUPFAM" id="SSF46955">
    <property type="entry name" value="Putative DNA-binding domain"/>
    <property type="match status" value="1"/>
</dbReference>
<evidence type="ECO:0000256" key="1">
    <source>
        <dbReference type="ARBA" id="ARBA00023015"/>
    </source>
</evidence>
<name>A0A5N4WTH6_9GAMM</name>
<sequence length="125" mass="14492">MLIGELSQQINLSRDTIRFYEKMELIQPLVRNNGYKDYPEQTLQQLKLIQTAKNLGFTLAEIKQIINIVGENEIPAEQFQLILREKLVMIQEKMGQLQHIQNMLENLLGGEPCPLRKGCEVIELK</sequence>
<dbReference type="EMBL" id="VXLD01000001">
    <property type="protein sequence ID" value="KAB1860076.1"/>
    <property type="molecule type" value="Genomic_DNA"/>
</dbReference>
<accession>A0A5N4WTH6</accession>
<proteinExistence type="predicted"/>
<keyword evidence="1" id="KW-0805">Transcription regulation</keyword>
<dbReference type="InterPro" id="IPR047057">
    <property type="entry name" value="MerR_fam"/>
</dbReference>
<evidence type="ECO:0000256" key="2">
    <source>
        <dbReference type="ARBA" id="ARBA00023125"/>
    </source>
</evidence>
<keyword evidence="3" id="KW-0804">Transcription</keyword>
<evidence type="ECO:0000313" key="5">
    <source>
        <dbReference type="EMBL" id="KAB1860076.1"/>
    </source>
</evidence>
<evidence type="ECO:0000259" key="4">
    <source>
        <dbReference type="PROSITE" id="PS50937"/>
    </source>
</evidence>
<feature type="domain" description="HTH merR-type" evidence="4">
    <location>
        <begin position="1"/>
        <end position="68"/>
    </location>
</feature>
<gene>
    <name evidence="5" type="ORF">F4W09_02880</name>
</gene>
<evidence type="ECO:0000313" key="6">
    <source>
        <dbReference type="Proteomes" id="UP000325788"/>
    </source>
</evidence>
<dbReference type="InterPro" id="IPR009061">
    <property type="entry name" value="DNA-bd_dom_put_sf"/>
</dbReference>
<dbReference type="RefSeq" id="WP_016166517.1">
    <property type="nucleotide sequence ID" value="NZ_BBNK01000013.1"/>
</dbReference>